<feature type="domain" description="RRM" evidence="5">
    <location>
        <begin position="326"/>
        <end position="398"/>
    </location>
</feature>
<evidence type="ECO:0000256" key="4">
    <source>
        <dbReference type="SAM" id="MobiDB-lite"/>
    </source>
</evidence>
<feature type="zinc finger region" description="C3H1-type" evidence="3">
    <location>
        <begin position="228"/>
        <end position="256"/>
    </location>
</feature>
<feature type="region of interest" description="Disordered" evidence="4">
    <location>
        <begin position="402"/>
        <end position="478"/>
    </location>
</feature>
<dbReference type="OrthoDB" id="443401at2759"/>
<dbReference type="SUPFAM" id="SSF54928">
    <property type="entry name" value="RNA-binding domain, RBD"/>
    <property type="match status" value="2"/>
</dbReference>
<evidence type="ECO:0000259" key="5">
    <source>
        <dbReference type="PROSITE" id="PS50102"/>
    </source>
</evidence>
<evidence type="ECO:0000256" key="1">
    <source>
        <dbReference type="ARBA" id="ARBA00022884"/>
    </source>
</evidence>
<accession>A0A6V8QMS8</accession>
<evidence type="ECO:0000313" key="7">
    <source>
        <dbReference type="EMBL" id="GFP53519.1"/>
    </source>
</evidence>
<proteinExistence type="predicted"/>
<keyword evidence="3" id="KW-0862">Zinc</keyword>
<dbReference type="PANTHER" id="PTHR14398">
    <property type="entry name" value="RNA RECOGNITION RRM/RNP DOMAIN"/>
    <property type="match status" value="1"/>
</dbReference>
<feature type="compositionally biased region" description="Acidic residues" evidence="4">
    <location>
        <begin position="701"/>
        <end position="713"/>
    </location>
</feature>
<feature type="region of interest" description="Disordered" evidence="4">
    <location>
        <begin position="659"/>
        <end position="713"/>
    </location>
</feature>
<feature type="compositionally biased region" description="Basic residues" evidence="4">
    <location>
        <begin position="296"/>
        <end position="309"/>
    </location>
</feature>
<dbReference type="InterPro" id="IPR000504">
    <property type="entry name" value="RRM_dom"/>
</dbReference>
<feature type="compositionally biased region" description="Low complexity" evidence="4">
    <location>
        <begin position="526"/>
        <end position="537"/>
    </location>
</feature>
<dbReference type="PANTHER" id="PTHR14398:SF0">
    <property type="entry name" value="ZINC FINGER PROTEIN SWM"/>
    <property type="match status" value="1"/>
</dbReference>
<reference evidence="7 8" key="1">
    <citation type="submission" date="2020-07" db="EMBL/GenBank/DDBJ databases">
        <title>Trichoderma asperellum IC-1 whole genome shotgun sequence.</title>
        <authorList>
            <person name="Kanamasa S."/>
            <person name="Takahashi H."/>
        </authorList>
    </citation>
    <scope>NUCLEOTIDE SEQUENCE [LARGE SCALE GENOMIC DNA]</scope>
    <source>
        <strain evidence="7 8">IC-1</strain>
    </source>
</reference>
<feature type="region of interest" description="Disordered" evidence="4">
    <location>
        <begin position="520"/>
        <end position="563"/>
    </location>
</feature>
<comment type="caution">
    <text evidence="7">The sequence shown here is derived from an EMBL/GenBank/DDBJ whole genome shotgun (WGS) entry which is preliminary data.</text>
</comment>
<dbReference type="Pfam" id="PF00076">
    <property type="entry name" value="RRM_1"/>
    <property type="match status" value="1"/>
</dbReference>
<evidence type="ECO:0000256" key="3">
    <source>
        <dbReference type="PROSITE-ProRule" id="PRU00723"/>
    </source>
</evidence>
<dbReference type="CDD" id="cd12257">
    <property type="entry name" value="RRM1_RBM26_like"/>
    <property type="match status" value="1"/>
</dbReference>
<dbReference type="InterPro" id="IPR045137">
    <property type="entry name" value="RBM26/27"/>
</dbReference>
<organism evidence="7 8">
    <name type="scientific">Trichoderma asperellum</name>
    <name type="common">Filamentous fungus</name>
    <dbReference type="NCBI Taxonomy" id="101201"/>
    <lineage>
        <taxon>Eukaryota</taxon>
        <taxon>Fungi</taxon>
        <taxon>Dikarya</taxon>
        <taxon>Ascomycota</taxon>
        <taxon>Pezizomycotina</taxon>
        <taxon>Sordariomycetes</taxon>
        <taxon>Hypocreomycetidae</taxon>
        <taxon>Hypocreales</taxon>
        <taxon>Hypocreaceae</taxon>
        <taxon>Trichoderma</taxon>
    </lineage>
</organism>
<evidence type="ECO:0000256" key="2">
    <source>
        <dbReference type="PROSITE-ProRule" id="PRU00176"/>
    </source>
</evidence>
<dbReference type="GO" id="GO:0008270">
    <property type="term" value="F:zinc ion binding"/>
    <property type="evidence" value="ECO:0007669"/>
    <property type="project" value="UniProtKB-KW"/>
</dbReference>
<feature type="region of interest" description="Disordered" evidence="4">
    <location>
        <begin position="290"/>
        <end position="318"/>
    </location>
</feature>
<feature type="region of interest" description="Disordered" evidence="4">
    <location>
        <begin position="93"/>
        <end position="185"/>
    </location>
</feature>
<dbReference type="InterPro" id="IPR000571">
    <property type="entry name" value="Znf_CCCH"/>
</dbReference>
<keyword evidence="3" id="KW-0863">Zinc-finger</keyword>
<feature type="compositionally biased region" description="Basic and acidic residues" evidence="4">
    <location>
        <begin position="434"/>
        <end position="478"/>
    </location>
</feature>
<dbReference type="EMBL" id="BLZH01000002">
    <property type="protein sequence ID" value="GFP53519.1"/>
    <property type="molecule type" value="Genomic_DNA"/>
</dbReference>
<keyword evidence="1 2" id="KW-0694">RNA-binding</keyword>
<dbReference type="GO" id="GO:0005634">
    <property type="term" value="C:nucleus"/>
    <property type="evidence" value="ECO:0007669"/>
    <property type="project" value="TreeGrafter"/>
</dbReference>
<feature type="compositionally biased region" description="Basic residues" evidence="4">
    <location>
        <begin position="151"/>
        <end position="162"/>
    </location>
</feature>
<name>A0A6V8QMS8_TRIAP</name>
<dbReference type="PROSITE" id="PS50103">
    <property type="entry name" value="ZF_C3H1"/>
    <property type="match status" value="1"/>
</dbReference>
<keyword evidence="3" id="KW-0479">Metal-binding</keyword>
<sequence>MLFPEEDAPQLKTWIVKRIENTFVYPQTGARAPLLLQSDADSDVLADYVIALLKHDGDAASVRALCEAEIPDFLTEDPKTFLDDVFQAIAYKSYRPGAPPPPKPTTSGAIGAAARPLPSAQGVQSSGPHHTGSRKRGFHDDGEYDGPASHGRSHKQPRRGSNHGRMDDSLMGGQQGSYVSVDSMPGMSHFDPRSALEAIMQMQAMGIPYPGMAEFMAQMPHGGGRSSQRRRGRCRDFDTKGYCSRGNQCMYDHGNSSIYVPNMLSQIEEYDPNNAVLGLSALAANPYQFPMETKGRGRGRGGRGGKKGGARASFSAEGPVHDRSKSTIVVENIPEENFNEDEVRAFFSQFGEIVEVSMQPYKHLAIVKYDKWASANAAYRSPKVIFDNRFVKVFWYKDDVAKSSSKHGDSGPSKINGDGSSAAAEAEPEIDMEEFQRRQEEAQKQHQDKETKRTELERQRQELEKQQQELLARHREESERLKARLGEKSGDAKVPGSSSSTDTLRAQLAALEQEAKILGIDPNMADDGGSSYSSRGRGYMGRGGRGSDRGFAPRGRGSFRGQAGRHAAYAQYSLDNRPRKLAVTGVDFTPADKDELLRHFLLNLGEFESVETTPTVTNVSFQDRKTAEKFYYSLHGKELPGVEGTLDLSWVNTPLPPVGPSKKIEDVGDGDAMAGMNEDEEEGEVVEDLPEKHMQGRQVDMDYDVGDDEGWAE</sequence>
<protein>
    <submittedName>
        <fullName evidence="7">Uncharacterized RNA-binding protein C902.04</fullName>
    </submittedName>
</protein>
<dbReference type="AlphaFoldDB" id="A0A6V8QMS8"/>
<dbReference type="GO" id="GO:0003723">
    <property type="term" value="F:RNA binding"/>
    <property type="evidence" value="ECO:0007669"/>
    <property type="project" value="UniProtKB-UniRule"/>
</dbReference>
<evidence type="ECO:0000259" key="6">
    <source>
        <dbReference type="PROSITE" id="PS50103"/>
    </source>
</evidence>
<dbReference type="SMART" id="SM00360">
    <property type="entry name" value="RRM"/>
    <property type="match status" value="1"/>
</dbReference>
<dbReference type="InterPro" id="IPR012677">
    <property type="entry name" value="Nucleotide-bd_a/b_plait_sf"/>
</dbReference>
<gene>
    <name evidence="7" type="ORF">TASIC1_0002070400</name>
</gene>
<feature type="domain" description="C3H1-type" evidence="6">
    <location>
        <begin position="228"/>
        <end position="256"/>
    </location>
</feature>
<feature type="compositionally biased region" description="Acidic residues" evidence="4">
    <location>
        <begin position="677"/>
        <end position="688"/>
    </location>
</feature>
<evidence type="ECO:0000313" key="8">
    <source>
        <dbReference type="Proteomes" id="UP000517252"/>
    </source>
</evidence>
<dbReference type="FunFam" id="3.30.70.330:FF:000647">
    <property type="entry name" value="CCCH zinc finger and RRM domain protein"/>
    <property type="match status" value="1"/>
</dbReference>
<dbReference type="PROSITE" id="PS50102">
    <property type="entry name" value="RRM"/>
    <property type="match status" value="1"/>
</dbReference>
<dbReference type="Proteomes" id="UP000517252">
    <property type="component" value="Unassembled WGS sequence"/>
</dbReference>
<dbReference type="Gene3D" id="3.30.70.330">
    <property type="match status" value="1"/>
</dbReference>
<dbReference type="InterPro" id="IPR035979">
    <property type="entry name" value="RBD_domain_sf"/>
</dbReference>